<dbReference type="InterPro" id="IPR001853">
    <property type="entry name" value="DSBA-like_thioredoxin_dom"/>
</dbReference>
<dbReference type="GeneID" id="32805876"/>
<dbReference type="Gene3D" id="3.40.30.10">
    <property type="entry name" value="Glutaredoxin"/>
    <property type="match status" value="1"/>
</dbReference>
<evidence type="ECO:0000313" key="2">
    <source>
        <dbReference type="EMBL" id="WMW03727.1"/>
    </source>
</evidence>
<keyword evidence="3" id="KW-1185">Reference proteome</keyword>
<dbReference type="EMBL" id="CP132921">
    <property type="protein sequence ID" value="WMW03727.1"/>
    <property type="molecule type" value="Genomic_DNA"/>
</dbReference>
<dbReference type="CDD" id="cd03025">
    <property type="entry name" value="DsbA_FrnE_like"/>
    <property type="match status" value="1"/>
</dbReference>
<evidence type="ECO:0000313" key="3">
    <source>
        <dbReference type="Proteomes" id="UP001183127"/>
    </source>
</evidence>
<reference evidence="2 3" key="1">
    <citation type="submission" date="2023-08" db="EMBL/GenBank/DDBJ databases">
        <title>Complete Genome Sequence of Pseudomonas entomophila TVIN A01.</title>
        <authorList>
            <person name="Shelke T."/>
            <person name="Mahar N.S."/>
            <person name="Gupta I."/>
            <person name="Gupta V."/>
        </authorList>
    </citation>
    <scope>NUCLEOTIDE SEQUENCE [LARGE SCALE GENOMIC DNA]</scope>
    <source>
        <strain evidence="2 3">TVIN-A01</strain>
    </source>
</reference>
<dbReference type="InterPro" id="IPR036249">
    <property type="entry name" value="Thioredoxin-like_sf"/>
</dbReference>
<sequence>MSKTLVYLFDPLCGWCYGAGGPLPRILASTGIPLHLIPTGLFAGDGARPMDDGFAAYAWSNDQRIARLTGQVFSERYRDHVLADRSQAFDSGPFTLALSAVNLTAPEREFDALKAIQAARYVDGLDVTRLDTLVQVLGHLGLDAAAERLAYPDDALFQSNRDRVAAGRAMMHRFGARGVPTFVLQQANAAPRLLHASAIFSDPDAFARELNE</sequence>
<dbReference type="Proteomes" id="UP001183127">
    <property type="component" value="Chromosome"/>
</dbReference>
<evidence type="ECO:0000259" key="1">
    <source>
        <dbReference type="Pfam" id="PF01323"/>
    </source>
</evidence>
<name>A0ABY9QIA3_9PSED</name>
<protein>
    <submittedName>
        <fullName evidence="2">DsbA family protein</fullName>
    </submittedName>
</protein>
<dbReference type="Pfam" id="PF01323">
    <property type="entry name" value="DSBA"/>
    <property type="match status" value="1"/>
</dbReference>
<gene>
    <name evidence="2" type="ORF">RAH46_15420</name>
</gene>
<accession>A0ABY9QIA3</accession>
<organism evidence="2 3">
    <name type="scientific">Pseudomonas entomophila</name>
    <dbReference type="NCBI Taxonomy" id="312306"/>
    <lineage>
        <taxon>Bacteria</taxon>
        <taxon>Pseudomonadati</taxon>
        <taxon>Pseudomonadota</taxon>
        <taxon>Gammaproteobacteria</taxon>
        <taxon>Pseudomonadales</taxon>
        <taxon>Pseudomonadaceae</taxon>
        <taxon>Pseudomonas</taxon>
    </lineage>
</organism>
<feature type="domain" description="DSBA-like thioredoxin" evidence="1">
    <location>
        <begin position="6"/>
        <end position="186"/>
    </location>
</feature>
<proteinExistence type="predicted"/>
<dbReference type="SUPFAM" id="SSF52833">
    <property type="entry name" value="Thioredoxin-like"/>
    <property type="match status" value="1"/>
</dbReference>
<dbReference type="RefSeq" id="WP_011533914.1">
    <property type="nucleotide sequence ID" value="NZ_CP132921.1"/>
</dbReference>